<dbReference type="Proteomes" id="UP000521943">
    <property type="component" value="Unassembled WGS sequence"/>
</dbReference>
<reference evidence="2 3" key="1">
    <citation type="submission" date="2020-07" db="EMBL/GenBank/DDBJ databases">
        <title>Comparative genomics of pyrophilous fungi reveals a link between fire events and developmental genes.</title>
        <authorList>
            <consortium name="DOE Joint Genome Institute"/>
            <person name="Steindorff A.S."/>
            <person name="Carver A."/>
            <person name="Calhoun S."/>
            <person name="Stillman K."/>
            <person name="Liu H."/>
            <person name="Lipzen A."/>
            <person name="Pangilinan J."/>
            <person name="Labutti K."/>
            <person name="Bruns T.D."/>
            <person name="Grigoriev I.V."/>
        </authorList>
    </citation>
    <scope>NUCLEOTIDE SEQUENCE [LARGE SCALE GENOMIC DNA]</scope>
    <source>
        <strain evidence="2 3">CBS 144469</strain>
    </source>
</reference>
<organism evidence="2 3">
    <name type="scientific">Ephemerocybe angulata</name>
    <dbReference type="NCBI Taxonomy" id="980116"/>
    <lineage>
        <taxon>Eukaryota</taxon>
        <taxon>Fungi</taxon>
        <taxon>Dikarya</taxon>
        <taxon>Basidiomycota</taxon>
        <taxon>Agaricomycotina</taxon>
        <taxon>Agaricomycetes</taxon>
        <taxon>Agaricomycetidae</taxon>
        <taxon>Agaricales</taxon>
        <taxon>Agaricineae</taxon>
        <taxon>Psathyrellaceae</taxon>
        <taxon>Ephemerocybe</taxon>
    </lineage>
</organism>
<protein>
    <submittedName>
        <fullName evidence="2">Uncharacterized protein</fullName>
    </submittedName>
</protein>
<evidence type="ECO:0000313" key="3">
    <source>
        <dbReference type="Proteomes" id="UP000521943"/>
    </source>
</evidence>
<dbReference type="AlphaFoldDB" id="A0A8H6LU58"/>
<dbReference type="OrthoDB" id="10467710at2759"/>
<comment type="caution">
    <text evidence="2">The sequence shown here is derived from an EMBL/GenBank/DDBJ whole genome shotgun (WGS) entry which is preliminary data.</text>
</comment>
<name>A0A8H6LU58_9AGAR</name>
<evidence type="ECO:0000256" key="1">
    <source>
        <dbReference type="SAM" id="MobiDB-lite"/>
    </source>
</evidence>
<dbReference type="EMBL" id="JACGCI010000272">
    <property type="protein sequence ID" value="KAF6741231.1"/>
    <property type="molecule type" value="Genomic_DNA"/>
</dbReference>
<accession>A0A8H6LU58</accession>
<sequence>MWVDARSVDEREVDLSEKVTVKVADLGNGECRLSAAVDGAILPGGGVALLKASWQLETTSPATSAGNAGARVSKDTKPRPTANVDQELGVTIIRRRIRTRLGRYTRIPGRTAVWSFRGFWGSMAERASSIGDIMRGGANPLKACVVEAPAEEGKKGGMVGMSGF</sequence>
<feature type="region of interest" description="Disordered" evidence="1">
    <location>
        <begin position="60"/>
        <end position="82"/>
    </location>
</feature>
<keyword evidence="3" id="KW-1185">Reference proteome</keyword>
<evidence type="ECO:0000313" key="2">
    <source>
        <dbReference type="EMBL" id="KAF6741231.1"/>
    </source>
</evidence>
<gene>
    <name evidence="2" type="ORF">DFP72DRAFT_1055621</name>
</gene>
<proteinExistence type="predicted"/>